<keyword evidence="2" id="KW-0805">Transcription regulation</keyword>
<name>A0A6V7U4D7_MELEN</name>
<organism evidence="8 9">
    <name type="scientific">Meloidogyne enterolobii</name>
    <name type="common">Root-knot nematode worm</name>
    <name type="synonym">Meloidogyne mayaguensis</name>
    <dbReference type="NCBI Taxonomy" id="390850"/>
    <lineage>
        <taxon>Eukaryota</taxon>
        <taxon>Metazoa</taxon>
        <taxon>Ecdysozoa</taxon>
        <taxon>Nematoda</taxon>
        <taxon>Chromadorea</taxon>
        <taxon>Rhabditida</taxon>
        <taxon>Tylenchina</taxon>
        <taxon>Tylenchomorpha</taxon>
        <taxon>Tylenchoidea</taxon>
        <taxon>Meloidogynidae</taxon>
        <taxon>Meloidogyninae</taxon>
        <taxon>Meloidogyne</taxon>
    </lineage>
</organism>
<accession>A0A6V7U4D7</accession>
<dbReference type="Pfam" id="PF01388">
    <property type="entry name" value="ARID"/>
    <property type="match status" value="1"/>
</dbReference>
<gene>
    <name evidence="8" type="ORF">MENT_LOCUS7569</name>
</gene>
<evidence type="ECO:0000256" key="2">
    <source>
        <dbReference type="ARBA" id="ARBA00023015"/>
    </source>
</evidence>
<evidence type="ECO:0000313" key="8">
    <source>
        <dbReference type="EMBL" id="CAD2143342.1"/>
    </source>
</evidence>
<dbReference type="Gene3D" id="1.10.150.60">
    <property type="entry name" value="ARID DNA-binding domain"/>
    <property type="match status" value="1"/>
</dbReference>
<dbReference type="SUPFAM" id="SSF46774">
    <property type="entry name" value="ARID-like"/>
    <property type="match status" value="1"/>
</dbReference>
<dbReference type="PANTHER" id="PTHR15348:SF0">
    <property type="entry name" value="PROTEIN DEAD RINGER"/>
    <property type="match status" value="1"/>
</dbReference>
<evidence type="ECO:0000259" key="7">
    <source>
        <dbReference type="PROSITE" id="PS51011"/>
    </source>
</evidence>
<dbReference type="SMART" id="SM00501">
    <property type="entry name" value="BRIGHT"/>
    <property type="match status" value="1"/>
</dbReference>
<dbReference type="PANTHER" id="PTHR15348">
    <property type="entry name" value="AT-RICH INTERACTIVE DOMAIN-CONTAINING PROTEIN ARID DOMAIN- CONTAINING PROTEIN DEAD RINGER PROTEIN B-CELL REGULATOR OF IGH TRANSCRIPTION BRIGHT"/>
    <property type="match status" value="1"/>
</dbReference>
<dbReference type="GO" id="GO:0003677">
    <property type="term" value="F:DNA binding"/>
    <property type="evidence" value="ECO:0007669"/>
    <property type="project" value="UniProtKB-KW"/>
</dbReference>
<dbReference type="Proteomes" id="UP000580250">
    <property type="component" value="Unassembled WGS sequence"/>
</dbReference>
<dbReference type="GO" id="GO:0005634">
    <property type="term" value="C:nucleus"/>
    <property type="evidence" value="ECO:0007669"/>
    <property type="project" value="UniProtKB-SubCell"/>
</dbReference>
<dbReference type="FunFam" id="1.10.150.60:FF:000007">
    <property type="entry name" value="AT-rich interactive domain-containing protein 3C"/>
    <property type="match status" value="1"/>
</dbReference>
<keyword evidence="4" id="KW-0804">Transcription</keyword>
<feature type="domain" description="ARID" evidence="7">
    <location>
        <begin position="313"/>
        <end position="405"/>
    </location>
</feature>
<dbReference type="GO" id="GO:0006357">
    <property type="term" value="P:regulation of transcription by RNA polymerase II"/>
    <property type="evidence" value="ECO:0007669"/>
    <property type="project" value="InterPro"/>
</dbReference>
<dbReference type="InterPro" id="IPR036431">
    <property type="entry name" value="ARID_dom_sf"/>
</dbReference>
<dbReference type="InterPro" id="IPR045147">
    <property type="entry name" value="ARI3A/B/C"/>
</dbReference>
<evidence type="ECO:0000256" key="3">
    <source>
        <dbReference type="ARBA" id="ARBA00023125"/>
    </source>
</evidence>
<comment type="subcellular location">
    <subcellularLocation>
        <location evidence="1">Nucleus</location>
    </subcellularLocation>
</comment>
<evidence type="ECO:0000256" key="4">
    <source>
        <dbReference type="ARBA" id="ARBA00023163"/>
    </source>
</evidence>
<proteinExistence type="predicted"/>
<dbReference type="SMART" id="SM01014">
    <property type="entry name" value="ARID"/>
    <property type="match status" value="1"/>
</dbReference>
<feature type="region of interest" description="Disordered" evidence="6">
    <location>
        <begin position="108"/>
        <end position="131"/>
    </location>
</feature>
<dbReference type="AlphaFoldDB" id="A0A6V7U4D7"/>
<reference evidence="8 9" key="1">
    <citation type="submission" date="2020-08" db="EMBL/GenBank/DDBJ databases">
        <authorList>
            <person name="Koutsovoulos G."/>
            <person name="Danchin GJ E."/>
        </authorList>
    </citation>
    <scope>NUCLEOTIDE SEQUENCE [LARGE SCALE GENOMIC DNA]</scope>
</reference>
<sequence length="438" mass="50853">MISPMALESLLEGVQNQDVNNTREGQQQQNQNNNFKFCKINEEEKIKENEQIINRKRKLSLNSSTNFDDFNENKNNLINSPNISFQQTILDLAQCEALKNKNNEEKDFNGKLEIGEEEEERNNGDNSSNDLNRQRSHLLEIFEAQKALQRMLSQFVGHQRMFSPSSSSSPSSLPFQQQLADQLSPFLLALNNTNQQQQLETITNNNNIQSTSSTSTELLFSDSSFQNNPFFFPPWQQQKNFFQFSSEKLNKEEIINNSEIFNIDGPEDLTTTKDERESSTTTISELINNGQQQQQQNWSYEDQFKQLYDLSEDTSRKEWLNDWLQFMHKIGKPVTRIPIMAKQVLDLYELYRLVVQHGGLVEVINKKLWREITKGLNLPPSITSAAFTLRTQYSKYLFDYECHRHNFSNIADLQAAVDGNKREGRKNSSSRNVNNNKF</sequence>
<evidence type="ECO:0000256" key="5">
    <source>
        <dbReference type="ARBA" id="ARBA00023242"/>
    </source>
</evidence>
<dbReference type="PROSITE" id="PS51011">
    <property type="entry name" value="ARID"/>
    <property type="match status" value="1"/>
</dbReference>
<keyword evidence="3" id="KW-0238">DNA-binding</keyword>
<evidence type="ECO:0000256" key="6">
    <source>
        <dbReference type="SAM" id="MobiDB-lite"/>
    </source>
</evidence>
<keyword evidence="5" id="KW-0539">Nucleus</keyword>
<dbReference type="EMBL" id="CAJEWN010000031">
    <property type="protein sequence ID" value="CAD2143342.1"/>
    <property type="molecule type" value="Genomic_DNA"/>
</dbReference>
<comment type="caution">
    <text evidence="8">The sequence shown here is derived from an EMBL/GenBank/DDBJ whole genome shotgun (WGS) entry which is preliminary data.</text>
</comment>
<protein>
    <recommendedName>
        <fullName evidence="7">ARID domain-containing protein</fullName>
    </recommendedName>
</protein>
<dbReference type="InterPro" id="IPR001606">
    <property type="entry name" value="ARID_dom"/>
</dbReference>
<evidence type="ECO:0000313" key="9">
    <source>
        <dbReference type="Proteomes" id="UP000580250"/>
    </source>
</evidence>
<evidence type="ECO:0000256" key="1">
    <source>
        <dbReference type="ARBA" id="ARBA00004123"/>
    </source>
</evidence>
<dbReference type="OrthoDB" id="10044343at2759"/>